<reference evidence="1" key="1">
    <citation type="journal article" date="2022" name="bioRxiv">
        <title>Sequencing and chromosome-scale assembly of the giantPleurodeles waltlgenome.</title>
        <authorList>
            <person name="Brown T."/>
            <person name="Elewa A."/>
            <person name="Iarovenko S."/>
            <person name="Subramanian E."/>
            <person name="Araus A.J."/>
            <person name="Petzold A."/>
            <person name="Susuki M."/>
            <person name="Suzuki K.-i.T."/>
            <person name="Hayashi T."/>
            <person name="Toyoda A."/>
            <person name="Oliveira C."/>
            <person name="Osipova E."/>
            <person name="Leigh N.D."/>
            <person name="Simon A."/>
            <person name="Yun M.H."/>
        </authorList>
    </citation>
    <scope>NUCLEOTIDE SEQUENCE</scope>
    <source>
        <strain evidence="1">20211129_DDA</strain>
        <tissue evidence="1">Liver</tissue>
    </source>
</reference>
<name>A0AAV7VXG8_PLEWA</name>
<dbReference type="Proteomes" id="UP001066276">
    <property type="component" value="Chromosome 1_2"/>
</dbReference>
<protein>
    <submittedName>
        <fullName evidence="1">Uncharacterized protein</fullName>
    </submittedName>
</protein>
<gene>
    <name evidence="1" type="ORF">NDU88_001810</name>
</gene>
<dbReference type="EMBL" id="JANPWB010000002">
    <property type="protein sequence ID" value="KAJ1206405.1"/>
    <property type="molecule type" value="Genomic_DNA"/>
</dbReference>
<accession>A0AAV7VXG8</accession>
<evidence type="ECO:0000313" key="1">
    <source>
        <dbReference type="EMBL" id="KAJ1206405.1"/>
    </source>
</evidence>
<keyword evidence="2" id="KW-1185">Reference proteome</keyword>
<proteinExistence type="predicted"/>
<evidence type="ECO:0000313" key="2">
    <source>
        <dbReference type="Proteomes" id="UP001066276"/>
    </source>
</evidence>
<organism evidence="1 2">
    <name type="scientific">Pleurodeles waltl</name>
    <name type="common">Iberian ribbed newt</name>
    <dbReference type="NCBI Taxonomy" id="8319"/>
    <lineage>
        <taxon>Eukaryota</taxon>
        <taxon>Metazoa</taxon>
        <taxon>Chordata</taxon>
        <taxon>Craniata</taxon>
        <taxon>Vertebrata</taxon>
        <taxon>Euteleostomi</taxon>
        <taxon>Amphibia</taxon>
        <taxon>Batrachia</taxon>
        <taxon>Caudata</taxon>
        <taxon>Salamandroidea</taxon>
        <taxon>Salamandridae</taxon>
        <taxon>Pleurodelinae</taxon>
        <taxon>Pleurodeles</taxon>
    </lineage>
</organism>
<comment type="caution">
    <text evidence="1">The sequence shown here is derived from an EMBL/GenBank/DDBJ whole genome shotgun (WGS) entry which is preliminary data.</text>
</comment>
<dbReference type="AlphaFoldDB" id="A0AAV7VXG8"/>
<sequence>MNCLDALKRILESVKKRFAFPKRVRNQLCLSAKLTRSQIPDRRSKSAVPVSETDTMIVSEEGATRSSRVPTSSARQLSLVIKLTCSQVPCLSAKLTR</sequence>